<dbReference type="InterPro" id="IPR021005">
    <property type="entry name" value="Znf_CGNR"/>
</dbReference>
<comment type="caution">
    <text evidence="2">The sequence shown here is derived from an EMBL/GenBank/DDBJ whole genome shotgun (WGS) entry which is preliminary data.</text>
</comment>
<accession>A0A561SNU8</accession>
<dbReference type="InterPro" id="IPR010852">
    <property type="entry name" value="ABATE"/>
</dbReference>
<dbReference type="PANTHER" id="PTHR35525">
    <property type="entry name" value="BLL6575 PROTEIN"/>
    <property type="match status" value="1"/>
</dbReference>
<dbReference type="Proteomes" id="UP000321261">
    <property type="component" value="Unassembled WGS sequence"/>
</dbReference>
<sequence length="187" mass="20072">MPRVEPGAVPEALVLLANLGRPRRPAGAAGPFTEPVLPDPAAASAQLGAVVELPVAEVDLADLRRLRRAASRAAEAILAGEALDLAEINALAAGATARVELVAADGGLRQRLVWADATPAAALARRLVEELSGLEPGRLRRCARPECDLLFYDTTRSRTRRWHAEDPCGWRERQRVHRGRRSGGTES</sequence>
<dbReference type="OrthoDB" id="123307at2"/>
<feature type="domain" description="Zinc finger CGNR" evidence="1">
    <location>
        <begin position="138"/>
        <end position="181"/>
    </location>
</feature>
<dbReference type="EMBL" id="VIWU01000001">
    <property type="protein sequence ID" value="TWF76528.1"/>
    <property type="molecule type" value="Genomic_DNA"/>
</dbReference>
<dbReference type="Pfam" id="PF07336">
    <property type="entry name" value="ABATE"/>
    <property type="match status" value="1"/>
</dbReference>
<evidence type="ECO:0000259" key="1">
    <source>
        <dbReference type="Pfam" id="PF11706"/>
    </source>
</evidence>
<evidence type="ECO:0000313" key="3">
    <source>
        <dbReference type="Proteomes" id="UP000321261"/>
    </source>
</evidence>
<reference evidence="2 3" key="1">
    <citation type="submission" date="2019-06" db="EMBL/GenBank/DDBJ databases">
        <title>Sequencing the genomes of 1000 actinobacteria strains.</title>
        <authorList>
            <person name="Klenk H.-P."/>
        </authorList>
    </citation>
    <scope>NUCLEOTIDE SEQUENCE [LARGE SCALE GENOMIC DNA]</scope>
    <source>
        <strain evidence="2 3">DSM 45671</strain>
    </source>
</reference>
<gene>
    <name evidence="2" type="ORF">FHX44_112419</name>
</gene>
<proteinExistence type="predicted"/>
<dbReference type="PANTHER" id="PTHR35525:SF3">
    <property type="entry name" value="BLL6575 PROTEIN"/>
    <property type="match status" value="1"/>
</dbReference>
<dbReference type="Gene3D" id="1.10.3300.10">
    <property type="entry name" value="Jann2411-like domain"/>
    <property type="match status" value="1"/>
</dbReference>
<protein>
    <submittedName>
        <fullName evidence="2">CGNR zinc finger protein</fullName>
    </submittedName>
</protein>
<name>A0A561SNU8_9PSEU</name>
<keyword evidence="3" id="KW-1185">Reference proteome</keyword>
<dbReference type="AlphaFoldDB" id="A0A561SNU8"/>
<dbReference type="SUPFAM" id="SSF160904">
    <property type="entry name" value="Jann2411-like"/>
    <property type="match status" value="1"/>
</dbReference>
<organism evidence="2 3">
    <name type="scientific">Pseudonocardia hierapolitana</name>
    <dbReference type="NCBI Taxonomy" id="1128676"/>
    <lineage>
        <taxon>Bacteria</taxon>
        <taxon>Bacillati</taxon>
        <taxon>Actinomycetota</taxon>
        <taxon>Actinomycetes</taxon>
        <taxon>Pseudonocardiales</taxon>
        <taxon>Pseudonocardiaceae</taxon>
        <taxon>Pseudonocardia</taxon>
    </lineage>
</organism>
<dbReference type="InterPro" id="IPR023286">
    <property type="entry name" value="ABATE_dom_sf"/>
</dbReference>
<dbReference type="RefSeq" id="WP_147255795.1">
    <property type="nucleotide sequence ID" value="NZ_VIWU01000001.1"/>
</dbReference>
<evidence type="ECO:0000313" key="2">
    <source>
        <dbReference type="EMBL" id="TWF76528.1"/>
    </source>
</evidence>
<dbReference type="Pfam" id="PF11706">
    <property type="entry name" value="zf-CGNR"/>
    <property type="match status" value="1"/>
</dbReference>